<feature type="domain" description="SseB protein N-terminal" evidence="1">
    <location>
        <begin position="33"/>
        <end position="132"/>
    </location>
</feature>
<dbReference type="Pfam" id="PF07179">
    <property type="entry name" value="SseB"/>
    <property type="match status" value="1"/>
</dbReference>
<dbReference type="RefSeq" id="WP_075361470.1">
    <property type="nucleotide sequence ID" value="NZ_MPDM01000004.1"/>
</dbReference>
<sequence>MNGLPELSPQQRAKLSQRLGQKNILDDGSLTRQMAAALRVESAAARLSAVVAALSDSRLLIPVFPHATDSHENHTSLTEQLVRVELDGVQLISAFSSVAELSKSSEVARPVPIPVQQLAMAAALANQPVVIDRRPDLVVPLSALAALATGDTWVAPWDDEPLNREMTQVLEKYPALRALRFLPSIDGTVLELLVDINISLAREQVTKAVQEFRELPRVGAACGKLSVIPKPVVAV</sequence>
<evidence type="ECO:0000313" key="2">
    <source>
        <dbReference type="EMBL" id="OKL49231.1"/>
    </source>
</evidence>
<dbReference type="InterPro" id="IPR009839">
    <property type="entry name" value="SseB_N"/>
</dbReference>
<evidence type="ECO:0000313" key="3">
    <source>
        <dbReference type="Proteomes" id="UP000186465"/>
    </source>
</evidence>
<evidence type="ECO:0000259" key="1">
    <source>
        <dbReference type="Pfam" id="PF07179"/>
    </source>
</evidence>
<proteinExistence type="predicted"/>
<protein>
    <recommendedName>
        <fullName evidence="1">SseB protein N-terminal domain-containing protein</fullName>
    </recommendedName>
</protein>
<dbReference type="AlphaFoldDB" id="A0A1Q5PNT2"/>
<dbReference type="OrthoDB" id="3257250at2"/>
<dbReference type="Proteomes" id="UP000186465">
    <property type="component" value="Unassembled WGS sequence"/>
</dbReference>
<organism evidence="2 3">
    <name type="scientific">Boudabousia marimammalium</name>
    <dbReference type="NCBI Taxonomy" id="156892"/>
    <lineage>
        <taxon>Bacteria</taxon>
        <taxon>Bacillati</taxon>
        <taxon>Actinomycetota</taxon>
        <taxon>Actinomycetes</taxon>
        <taxon>Actinomycetales</taxon>
        <taxon>Actinomycetaceae</taxon>
        <taxon>Boudabousia</taxon>
    </lineage>
</organism>
<accession>A0A1Q5PNT2</accession>
<gene>
    <name evidence="2" type="ORF">BM477_04370</name>
</gene>
<comment type="caution">
    <text evidence="2">The sequence shown here is derived from an EMBL/GenBank/DDBJ whole genome shotgun (WGS) entry which is preliminary data.</text>
</comment>
<dbReference type="EMBL" id="MPDM01000004">
    <property type="protein sequence ID" value="OKL49231.1"/>
    <property type="molecule type" value="Genomic_DNA"/>
</dbReference>
<reference evidence="3" key="1">
    <citation type="submission" date="2016-11" db="EMBL/GenBank/DDBJ databases">
        <title>Actinomyces gypaetusis sp. nov. isolated from Gypaetus barbatus in Qinghai Tibet Plateau China.</title>
        <authorList>
            <person name="Meng X."/>
        </authorList>
    </citation>
    <scope>NUCLEOTIDE SEQUENCE [LARGE SCALE GENOMIC DNA]</scope>
    <source>
        <strain evidence="3">DSM 15383</strain>
    </source>
</reference>
<keyword evidence="3" id="KW-1185">Reference proteome</keyword>
<dbReference type="STRING" id="156892.BM477_04370"/>
<name>A0A1Q5PNT2_9ACTO</name>